<dbReference type="EMBL" id="JANAWD010000066">
    <property type="protein sequence ID" value="KAJ3488472.1"/>
    <property type="molecule type" value="Genomic_DNA"/>
</dbReference>
<feature type="compositionally biased region" description="Basic and acidic residues" evidence="1">
    <location>
        <begin position="85"/>
        <end position="95"/>
    </location>
</feature>
<dbReference type="PANTHER" id="PTHR12069:SF0">
    <property type="entry name" value="DNA-DIRECTED RNA POLYMERASE III SUBUNIT RPC5"/>
    <property type="match status" value="1"/>
</dbReference>
<protein>
    <recommendedName>
        <fullName evidence="4">DNA-directed RNA polymerase III subunit RPC5</fullName>
    </recommendedName>
</protein>
<keyword evidence="3" id="KW-1185">Reference proteome</keyword>
<name>A0AAD5V858_9APHY</name>
<evidence type="ECO:0008006" key="4">
    <source>
        <dbReference type="Google" id="ProtNLM"/>
    </source>
</evidence>
<gene>
    <name evidence="2" type="ORF">NLI96_g2824</name>
</gene>
<dbReference type="Pfam" id="PF04801">
    <property type="entry name" value="RPC5"/>
    <property type="match status" value="1"/>
</dbReference>
<feature type="region of interest" description="Disordered" evidence="1">
    <location>
        <begin position="163"/>
        <end position="219"/>
    </location>
</feature>
<dbReference type="Proteomes" id="UP001212997">
    <property type="component" value="Unassembled WGS sequence"/>
</dbReference>
<evidence type="ECO:0000313" key="3">
    <source>
        <dbReference type="Proteomes" id="UP001212997"/>
    </source>
</evidence>
<feature type="compositionally biased region" description="Basic and acidic residues" evidence="1">
    <location>
        <begin position="103"/>
        <end position="119"/>
    </location>
</feature>
<dbReference type="PANTHER" id="PTHR12069">
    <property type="entry name" value="DNA-DIRECTED RNA POLYMERASES III 80 KDA POLYPEPTIDE RNA POLYMERASE III SUBUNIT 5"/>
    <property type="match status" value="1"/>
</dbReference>
<proteinExistence type="predicted"/>
<evidence type="ECO:0000256" key="1">
    <source>
        <dbReference type="SAM" id="MobiDB-lite"/>
    </source>
</evidence>
<organism evidence="2 3">
    <name type="scientific">Meripilus lineatus</name>
    <dbReference type="NCBI Taxonomy" id="2056292"/>
    <lineage>
        <taxon>Eukaryota</taxon>
        <taxon>Fungi</taxon>
        <taxon>Dikarya</taxon>
        <taxon>Basidiomycota</taxon>
        <taxon>Agaricomycotina</taxon>
        <taxon>Agaricomycetes</taxon>
        <taxon>Polyporales</taxon>
        <taxon>Meripilaceae</taxon>
        <taxon>Meripilus</taxon>
    </lineage>
</organism>
<dbReference type="AlphaFoldDB" id="A0AAD5V858"/>
<accession>A0AAD5V858</accession>
<comment type="caution">
    <text evidence="2">The sequence shown here is derived from an EMBL/GenBank/DDBJ whole genome shotgun (WGS) entry which is preliminary data.</text>
</comment>
<dbReference type="GO" id="GO:0005666">
    <property type="term" value="C:RNA polymerase III complex"/>
    <property type="evidence" value="ECO:0007669"/>
    <property type="project" value="TreeGrafter"/>
</dbReference>
<dbReference type="GO" id="GO:0042797">
    <property type="term" value="P:tRNA transcription by RNA polymerase III"/>
    <property type="evidence" value="ECO:0007669"/>
    <property type="project" value="TreeGrafter"/>
</dbReference>
<feature type="region of interest" description="Disordered" evidence="1">
    <location>
        <begin position="85"/>
        <end position="119"/>
    </location>
</feature>
<dbReference type="InterPro" id="IPR006886">
    <property type="entry name" value="RNA_pol_III_Rpc5"/>
</dbReference>
<reference evidence="2" key="1">
    <citation type="submission" date="2022-07" db="EMBL/GenBank/DDBJ databases">
        <title>Genome Sequence of Physisporinus lineatus.</title>
        <authorList>
            <person name="Buettner E."/>
        </authorList>
    </citation>
    <scope>NUCLEOTIDE SEQUENCE</scope>
    <source>
        <strain evidence="2">VT162</strain>
    </source>
</reference>
<feature type="compositionally biased region" description="Acidic residues" evidence="1">
    <location>
        <begin position="172"/>
        <end position="186"/>
    </location>
</feature>
<sequence>MDLNHEDDQLIAVLPIHYSNALDGDIHLHQFPLLTRPLQVPPSAAASGKRIRARLKPGVRRLEIHVPVDTRPEVWNTERSKELGFARDADDREKNQQTVAKGKQREGEESRLSEIRMRSEQIPQTSAYVLGVVRDGRLHLHPISETHQLRPTLTYMDVLTRKTKRSKQGAGSDDDSDDGPPPDPDEPQQAPAPKKEKKATGEAKEVQVAVRKAVDDRGIPTGGGITSVRREMLLALRSEEDEQWDDYTFYGGEVGPSLLSLLLALTKLA</sequence>
<evidence type="ECO:0000313" key="2">
    <source>
        <dbReference type="EMBL" id="KAJ3488472.1"/>
    </source>
</evidence>